<dbReference type="Pfam" id="PF02517">
    <property type="entry name" value="Rce1-like"/>
    <property type="match status" value="1"/>
</dbReference>
<keyword evidence="4" id="KW-1185">Reference proteome</keyword>
<gene>
    <name evidence="3" type="ORF">J2T07_003664</name>
</gene>
<feature type="transmembrane region" description="Helical" evidence="1">
    <location>
        <begin position="35"/>
        <end position="52"/>
    </location>
</feature>
<dbReference type="PANTHER" id="PTHR39430:SF1">
    <property type="entry name" value="PROTEASE"/>
    <property type="match status" value="1"/>
</dbReference>
<proteinExistence type="predicted"/>
<dbReference type="GO" id="GO:0006508">
    <property type="term" value="P:proteolysis"/>
    <property type="evidence" value="ECO:0007669"/>
    <property type="project" value="UniProtKB-KW"/>
</dbReference>
<evidence type="ECO:0000313" key="3">
    <source>
        <dbReference type="EMBL" id="MDQ0011454.1"/>
    </source>
</evidence>
<dbReference type="InterPro" id="IPR003675">
    <property type="entry name" value="Rce1/LyrA-like_dom"/>
</dbReference>
<sequence>MTQNDRWRAALAFAILFVLYQAAEGIGGRLLGSFTVQAGLMVGMVVAAWPLGRWLGFRGYDAYALEWRRSAGVLLAGGLALALLLKYVAVCIGMVFNVYAALAPESPRVAAVSFLSSIPWALVATFVPSIAEDILTRGFLYRAARIRWVPWAFVLVSSTFYVVNHIYRLGAGPAEWVMLFCFGLAYATAVLRTGSLWLAVGLHWGWNLANVLIGDILPYQVLSQAWSPFLSAAAHLVMLGVLFAVPAPPERDELNAGPAV</sequence>
<evidence type="ECO:0000256" key="1">
    <source>
        <dbReference type="SAM" id="Phobius"/>
    </source>
</evidence>
<keyword evidence="3" id="KW-0378">Hydrolase</keyword>
<feature type="transmembrane region" description="Helical" evidence="1">
    <location>
        <begin position="73"/>
        <end position="102"/>
    </location>
</feature>
<dbReference type="PANTHER" id="PTHR39430">
    <property type="entry name" value="MEMBRANE-ASSOCIATED PROTEASE-RELATED"/>
    <property type="match status" value="1"/>
</dbReference>
<reference evidence="3 4" key="1">
    <citation type="submission" date="2023-07" db="EMBL/GenBank/DDBJ databases">
        <title>Sorghum-associated microbial communities from plants grown in Nebraska, USA.</title>
        <authorList>
            <person name="Schachtman D."/>
        </authorList>
    </citation>
    <scope>NUCLEOTIDE SEQUENCE [LARGE SCALE GENOMIC DNA]</scope>
    <source>
        <strain evidence="3 4">CC60</strain>
    </source>
</reference>
<keyword evidence="1" id="KW-0472">Membrane</keyword>
<feature type="transmembrane region" description="Helical" evidence="1">
    <location>
        <begin position="148"/>
        <end position="167"/>
    </location>
</feature>
<dbReference type="Proteomes" id="UP001237737">
    <property type="component" value="Unassembled WGS sequence"/>
</dbReference>
<feature type="transmembrane region" description="Helical" evidence="1">
    <location>
        <begin position="225"/>
        <end position="245"/>
    </location>
</feature>
<keyword evidence="1" id="KW-1133">Transmembrane helix</keyword>
<protein>
    <submittedName>
        <fullName evidence="3">Membrane protease YdiL (CAAX protease family)</fullName>
    </submittedName>
</protein>
<dbReference type="RefSeq" id="WP_306851985.1">
    <property type="nucleotide sequence ID" value="NZ_JAUSSK010000005.1"/>
</dbReference>
<keyword evidence="3" id="KW-0645">Protease</keyword>
<evidence type="ECO:0000259" key="2">
    <source>
        <dbReference type="Pfam" id="PF02517"/>
    </source>
</evidence>
<comment type="caution">
    <text evidence="3">The sequence shown here is derived from an EMBL/GenBank/DDBJ whole genome shotgun (WGS) entry which is preliminary data.</text>
</comment>
<dbReference type="GO" id="GO:0008233">
    <property type="term" value="F:peptidase activity"/>
    <property type="evidence" value="ECO:0007669"/>
    <property type="project" value="UniProtKB-KW"/>
</dbReference>
<feature type="transmembrane region" description="Helical" evidence="1">
    <location>
        <begin position="108"/>
        <end position="127"/>
    </location>
</feature>
<organism evidence="3 4">
    <name type="scientific">Luteibacter jiangsuensis</name>
    <dbReference type="NCBI Taxonomy" id="637577"/>
    <lineage>
        <taxon>Bacteria</taxon>
        <taxon>Pseudomonadati</taxon>
        <taxon>Pseudomonadota</taxon>
        <taxon>Gammaproteobacteria</taxon>
        <taxon>Lysobacterales</taxon>
        <taxon>Rhodanobacteraceae</taxon>
        <taxon>Luteibacter</taxon>
    </lineage>
</organism>
<dbReference type="EMBL" id="JAUSSK010000005">
    <property type="protein sequence ID" value="MDQ0011454.1"/>
    <property type="molecule type" value="Genomic_DNA"/>
</dbReference>
<keyword evidence="1" id="KW-0812">Transmembrane</keyword>
<accession>A0ABT9T3M2</accession>
<evidence type="ECO:0000313" key="4">
    <source>
        <dbReference type="Proteomes" id="UP001237737"/>
    </source>
</evidence>
<feature type="domain" description="CAAX prenyl protease 2/Lysostaphin resistance protein A-like" evidence="2">
    <location>
        <begin position="116"/>
        <end position="208"/>
    </location>
</feature>
<name>A0ABT9T3M2_9GAMM</name>